<name>A0ABY6HVR6_9ARCH</name>
<dbReference type="Proteomes" id="UP001208689">
    <property type="component" value="Chromosome"/>
</dbReference>
<reference evidence="1" key="1">
    <citation type="submission" date="2022-09" db="EMBL/GenBank/DDBJ databases">
        <title>Actin cytoskeleton and complex cell architecture in an #Asgard archaeon.</title>
        <authorList>
            <person name="Ponce Toledo R.I."/>
            <person name="Schleper C."/>
            <person name="Rodrigues Oliveira T."/>
            <person name="Wollweber F."/>
            <person name="Xu J."/>
            <person name="Rittmann S."/>
            <person name="Klingl A."/>
            <person name="Pilhofer M."/>
        </authorList>
    </citation>
    <scope>NUCLEOTIDE SEQUENCE</scope>
    <source>
        <strain evidence="1">B-35</strain>
    </source>
</reference>
<protein>
    <recommendedName>
        <fullName evidence="3">MarR family transcriptional regulator</fullName>
    </recommendedName>
</protein>
<sequence>MKNMYNHDFRFEGKIKSFEEILTEFYSHIAKLNGRKVKTAVIYAYFLLYKRLTQDNVQTLTNYSKGTISNVLNYLHDGNVIAKETIPGTHLQEYSSLMYYPKLDYITFEENLDNINEAQSFTKKNILLLQQKQLLDGGLLLIHRLEDLVYFTEFRQAAKLGKRFELDLARLDNPIPPLNPHFDPEIEEIEKKICKYFTDSDFFEDSDKKKASIFSYLMTRCHLSSTKLCELTGISLPTVNKKLRELAIERFIQPNLTKDGYVLKNIAISFRLFRHYYHEQLMGWIPRLQAVQDQLRDPKQKLVFLKGYPEMYTLIDRILFDLKGLKTWFNEVAERRKKIQELNSLKPDI</sequence>
<evidence type="ECO:0000313" key="2">
    <source>
        <dbReference type="Proteomes" id="UP001208689"/>
    </source>
</evidence>
<organism evidence="1 2">
    <name type="scientific">Candidatus Lokiarchaeum ossiferum</name>
    <dbReference type="NCBI Taxonomy" id="2951803"/>
    <lineage>
        <taxon>Archaea</taxon>
        <taxon>Promethearchaeati</taxon>
        <taxon>Promethearchaeota</taxon>
        <taxon>Promethearchaeia</taxon>
        <taxon>Promethearchaeales</taxon>
        <taxon>Promethearchaeaceae</taxon>
        <taxon>Candidatus Lokiarchaeum</taxon>
    </lineage>
</organism>
<evidence type="ECO:0008006" key="3">
    <source>
        <dbReference type="Google" id="ProtNLM"/>
    </source>
</evidence>
<keyword evidence="2" id="KW-1185">Reference proteome</keyword>
<dbReference type="InterPro" id="IPR036388">
    <property type="entry name" value="WH-like_DNA-bd_sf"/>
</dbReference>
<proteinExistence type="predicted"/>
<dbReference type="Gene3D" id="1.10.10.10">
    <property type="entry name" value="Winged helix-like DNA-binding domain superfamily/Winged helix DNA-binding domain"/>
    <property type="match status" value="1"/>
</dbReference>
<evidence type="ECO:0000313" key="1">
    <source>
        <dbReference type="EMBL" id="UYP47621.1"/>
    </source>
</evidence>
<dbReference type="EMBL" id="CP104013">
    <property type="protein sequence ID" value="UYP47621.1"/>
    <property type="molecule type" value="Genomic_DNA"/>
</dbReference>
<gene>
    <name evidence="1" type="ORF">NEF87_003906</name>
</gene>
<accession>A0ABY6HVR6</accession>